<dbReference type="FunCoup" id="A7TQE4">
    <property type="interactions" value="171"/>
</dbReference>
<evidence type="ECO:0000256" key="3">
    <source>
        <dbReference type="ARBA" id="ARBA00022630"/>
    </source>
</evidence>
<evidence type="ECO:0000256" key="10">
    <source>
        <dbReference type="ARBA" id="ARBA00031145"/>
    </source>
</evidence>
<reference evidence="14 15" key="1">
    <citation type="journal article" date="2007" name="Proc. Natl. Acad. Sci. U.S.A.">
        <title>Independent sorting-out of thousands of duplicated gene pairs in two yeast species descended from a whole-genome duplication.</title>
        <authorList>
            <person name="Scannell D.R."/>
            <person name="Frank A.C."/>
            <person name="Conant G.C."/>
            <person name="Byrne K.P."/>
            <person name="Woolfit M."/>
            <person name="Wolfe K.H."/>
        </authorList>
    </citation>
    <scope>NUCLEOTIDE SEQUENCE [LARGE SCALE GENOMIC DNA]</scope>
    <source>
        <strain evidence="15">ATCC 22028 / DSM 70294 / BCRC 21397 / CBS 2163 / NBRC 10782 / NRRL Y-8283 / UCD 57-17</strain>
    </source>
</reference>
<gene>
    <name evidence="14" type="ORF">Kpol_479p31</name>
</gene>
<name>A7TQE4_VANPO</name>
<evidence type="ECO:0000256" key="7">
    <source>
        <dbReference type="ARBA" id="ARBA00022741"/>
    </source>
</evidence>
<dbReference type="HOGENOM" id="CLU_056971_0_1_1"/>
<dbReference type="InterPro" id="IPR014729">
    <property type="entry name" value="Rossmann-like_a/b/a_fold"/>
</dbReference>
<evidence type="ECO:0000256" key="4">
    <source>
        <dbReference type="ARBA" id="ARBA00022643"/>
    </source>
</evidence>
<dbReference type="Gene3D" id="3.40.50.620">
    <property type="entry name" value="HUPs"/>
    <property type="match status" value="1"/>
</dbReference>
<dbReference type="GeneID" id="5543609"/>
<protein>
    <recommendedName>
        <fullName evidence="2">FAD synthase</fullName>
        <ecNumber evidence="2">2.7.7.2</ecNumber>
    </recommendedName>
    <alternativeName>
        <fullName evidence="10">FAD pyrophosphorylase</fullName>
    </alternativeName>
    <alternativeName>
        <fullName evidence="11">FMN adenylyltransferase</fullName>
    </alternativeName>
</protein>
<evidence type="ECO:0000256" key="6">
    <source>
        <dbReference type="ARBA" id="ARBA00022695"/>
    </source>
</evidence>
<comment type="catalytic activity">
    <reaction evidence="12">
        <text>FMN + ATP + H(+) = FAD + diphosphate</text>
        <dbReference type="Rhea" id="RHEA:17237"/>
        <dbReference type="ChEBI" id="CHEBI:15378"/>
        <dbReference type="ChEBI" id="CHEBI:30616"/>
        <dbReference type="ChEBI" id="CHEBI:33019"/>
        <dbReference type="ChEBI" id="CHEBI:57692"/>
        <dbReference type="ChEBI" id="CHEBI:58210"/>
        <dbReference type="EC" id="2.7.7.2"/>
    </reaction>
</comment>
<dbReference type="InterPro" id="IPR002500">
    <property type="entry name" value="PAPS_reduct_dom"/>
</dbReference>
<keyword evidence="6" id="KW-0548">Nucleotidyltransferase</keyword>
<evidence type="ECO:0000256" key="5">
    <source>
        <dbReference type="ARBA" id="ARBA00022679"/>
    </source>
</evidence>
<dbReference type="EC" id="2.7.7.2" evidence="2"/>
<dbReference type="EMBL" id="DS480456">
    <property type="protein sequence ID" value="EDO15543.1"/>
    <property type="molecule type" value="Genomic_DNA"/>
</dbReference>
<dbReference type="Pfam" id="PF01507">
    <property type="entry name" value="PAPS_reduct"/>
    <property type="match status" value="1"/>
</dbReference>
<dbReference type="AlphaFoldDB" id="A7TQE4"/>
<evidence type="ECO:0000256" key="1">
    <source>
        <dbReference type="ARBA" id="ARBA00004726"/>
    </source>
</evidence>
<organism evidence="15">
    <name type="scientific">Vanderwaltozyma polyspora (strain ATCC 22028 / DSM 70294 / BCRC 21397 / CBS 2163 / NBRC 10782 / NRRL Y-8283 / UCD 57-17)</name>
    <name type="common">Kluyveromyces polysporus</name>
    <dbReference type="NCBI Taxonomy" id="436907"/>
    <lineage>
        <taxon>Eukaryota</taxon>
        <taxon>Fungi</taxon>
        <taxon>Dikarya</taxon>
        <taxon>Ascomycota</taxon>
        <taxon>Saccharomycotina</taxon>
        <taxon>Saccharomycetes</taxon>
        <taxon>Saccharomycetales</taxon>
        <taxon>Saccharomycetaceae</taxon>
        <taxon>Vanderwaltozyma</taxon>
    </lineage>
</organism>
<dbReference type="GO" id="GO:0003919">
    <property type="term" value="F:FMN adenylyltransferase activity"/>
    <property type="evidence" value="ECO:0007669"/>
    <property type="project" value="UniProtKB-EC"/>
</dbReference>
<evidence type="ECO:0000313" key="14">
    <source>
        <dbReference type="EMBL" id="EDO15543.1"/>
    </source>
</evidence>
<dbReference type="PhylomeDB" id="A7TQE4"/>
<evidence type="ECO:0000256" key="9">
    <source>
        <dbReference type="ARBA" id="ARBA00022840"/>
    </source>
</evidence>
<evidence type="ECO:0000256" key="8">
    <source>
        <dbReference type="ARBA" id="ARBA00022827"/>
    </source>
</evidence>
<keyword evidence="3" id="KW-0285">Flavoprotein</keyword>
<dbReference type="Proteomes" id="UP000000267">
    <property type="component" value="Unassembled WGS sequence"/>
</dbReference>
<dbReference type="GO" id="GO:0006747">
    <property type="term" value="P:FAD biosynthetic process"/>
    <property type="evidence" value="ECO:0007669"/>
    <property type="project" value="TreeGrafter"/>
</dbReference>
<keyword evidence="7" id="KW-0547">Nucleotide-binding</keyword>
<proteinExistence type="predicted"/>
<evidence type="ECO:0000256" key="12">
    <source>
        <dbReference type="ARBA" id="ARBA00049494"/>
    </source>
</evidence>
<keyword evidence="5" id="KW-0808">Transferase</keyword>
<dbReference type="eggNOG" id="KOG2644">
    <property type="taxonomic scope" value="Eukaryota"/>
</dbReference>
<accession>A7TQE4</accession>
<dbReference type="STRING" id="436907.A7TQE4"/>
<sequence length="313" mass="36184">MDLGHLAQLCYNMTESYLQITNGTDVINGTQEAIRITKDQLLLDIFKKWNPFNDALSFSFNGGKDCQVLLLLYLSCLWEFFMLGVSSSQFDRKYHKFPLTKLPSVLISQEEVFSTVDSYIAESIDRYNLDLYESTPQNGNHIDMAQAFENYLNLYPSTKAIVIGVRYTDPFGEHFKPLQPTDSNWPYFLRVQPILHWKLENIWSYLLFSGEPICGMYAKGFTSIGDIDNTLPNPYLIINSTNVKPQFLFSKEVERSFYQDKNATNEINITPLQPIDIKLIDSFEDDYYPGWFLVDDAKERAGRIKKQKKSTKA</sequence>
<dbReference type="PANTHER" id="PTHR23293">
    <property type="entry name" value="FAD SYNTHETASE-RELATED FMN ADENYLYLTRANSFERASE"/>
    <property type="match status" value="1"/>
</dbReference>
<evidence type="ECO:0000313" key="15">
    <source>
        <dbReference type="Proteomes" id="UP000000267"/>
    </source>
</evidence>
<evidence type="ECO:0000259" key="13">
    <source>
        <dbReference type="Pfam" id="PF01507"/>
    </source>
</evidence>
<feature type="domain" description="Phosphoadenosine phosphosulphate reductase" evidence="13">
    <location>
        <begin position="56"/>
        <end position="232"/>
    </location>
</feature>
<keyword evidence="8" id="KW-0274">FAD</keyword>
<dbReference type="GO" id="GO:0005524">
    <property type="term" value="F:ATP binding"/>
    <property type="evidence" value="ECO:0007669"/>
    <property type="project" value="UniProtKB-KW"/>
</dbReference>
<dbReference type="OrthoDB" id="270728at2759"/>
<dbReference type="SUPFAM" id="SSF52402">
    <property type="entry name" value="Adenine nucleotide alpha hydrolases-like"/>
    <property type="match status" value="1"/>
</dbReference>
<evidence type="ECO:0000256" key="2">
    <source>
        <dbReference type="ARBA" id="ARBA00012393"/>
    </source>
</evidence>
<dbReference type="RefSeq" id="XP_001643401.1">
    <property type="nucleotide sequence ID" value="XM_001643351.1"/>
</dbReference>
<keyword evidence="9" id="KW-0067">ATP-binding</keyword>
<comment type="pathway">
    <text evidence="1">Cofactor biosynthesis; FAD biosynthesis; FAD from FMN: step 1/1.</text>
</comment>
<dbReference type="OMA" id="INECAYM"/>
<evidence type="ECO:0000256" key="11">
    <source>
        <dbReference type="ARBA" id="ARBA00031871"/>
    </source>
</evidence>
<keyword evidence="15" id="KW-1185">Reference proteome</keyword>
<dbReference type="KEGG" id="vpo:Kpol_479p31"/>
<keyword evidence="4" id="KW-0288">FMN</keyword>
<dbReference type="InParanoid" id="A7TQE4"/>
<dbReference type="PANTHER" id="PTHR23293:SF9">
    <property type="entry name" value="FAD SYNTHASE"/>
    <property type="match status" value="1"/>
</dbReference>